<evidence type="ECO:0000256" key="1">
    <source>
        <dbReference type="SAM" id="MobiDB-lite"/>
    </source>
</evidence>
<accession>A0A8B9PV22</accession>
<dbReference type="Ensembl" id="ENSAOWT00000019388.1">
    <property type="protein sequence ID" value="ENSAOWP00000017080.1"/>
    <property type="gene ID" value="ENSAOWG00000011680.1"/>
</dbReference>
<feature type="region of interest" description="Disordered" evidence="1">
    <location>
        <begin position="219"/>
        <end position="238"/>
    </location>
</feature>
<reference evidence="2" key="1">
    <citation type="submission" date="2025-08" db="UniProtKB">
        <authorList>
            <consortium name="Ensembl"/>
        </authorList>
    </citation>
    <scope>IDENTIFICATION</scope>
</reference>
<dbReference type="PANTHER" id="PTHR35675">
    <property type="entry name" value="HYPOTHETICAL PROTEIN LOC100362216"/>
    <property type="match status" value="1"/>
</dbReference>
<protein>
    <submittedName>
        <fullName evidence="2">Uncharacterized protein</fullName>
    </submittedName>
</protein>
<name>A0A8B9PV22_APTOW</name>
<dbReference type="Proteomes" id="UP000694424">
    <property type="component" value="Unplaced"/>
</dbReference>
<keyword evidence="3" id="KW-1185">Reference proteome</keyword>
<evidence type="ECO:0000313" key="3">
    <source>
        <dbReference type="Proteomes" id="UP000694424"/>
    </source>
</evidence>
<sequence length="238" mass="24718">MERQEQPTAPSAPMPEGDCRAVVQHTQVLLLAGETWVPQCACAACATFAHEVLSLAAGGPLAAQLIFFLCRPTELETEAGQLQVALGALQEQLCGAPGALVGVVVEPRPAEEVAARQALKALLCDVFRSADPSGQTPLELHTAIFCPGHPDSTLQVQRVTCSGLREDLPAAMVPGLHACMCARACARGLPTAALCNTADALNACVCMYADSWCHKGREGPGQEAAGPLRNGAEPGSVT</sequence>
<dbReference type="PANTHER" id="PTHR35675:SF1">
    <property type="entry name" value="RIKEN CDNA 2810459M11 GENE"/>
    <property type="match status" value="1"/>
</dbReference>
<dbReference type="AlphaFoldDB" id="A0A8B9PV22"/>
<reference evidence="2" key="2">
    <citation type="submission" date="2025-09" db="UniProtKB">
        <authorList>
            <consortium name="Ensembl"/>
        </authorList>
    </citation>
    <scope>IDENTIFICATION</scope>
</reference>
<evidence type="ECO:0000313" key="2">
    <source>
        <dbReference type="Ensembl" id="ENSAOWP00000017080.1"/>
    </source>
</evidence>
<proteinExistence type="predicted"/>
<organism evidence="2 3">
    <name type="scientific">Apteryx owenii</name>
    <name type="common">Little spotted kiwi</name>
    <dbReference type="NCBI Taxonomy" id="8824"/>
    <lineage>
        <taxon>Eukaryota</taxon>
        <taxon>Metazoa</taxon>
        <taxon>Chordata</taxon>
        <taxon>Craniata</taxon>
        <taxon>Vertebrata</taxon>
        <taxon>Euteleostomi</taxon>
        <taxon>Archelosauria</taxon>
        <taxon>Archosauria</taxon>
        <taxon>Dinosauria</taxon>
        <taxon>Saurischia</taxon>
        <taxon>Theropoda</taxon>
        <taxon>Coelurosauria</taxon>
        <taxon>Aves</taxon>
        <taxon>Palaeognathae</taxon>
        <taxon>Apterygiformes</taxon>
        <taxon>Apterygidae</taxon>
        <taxon>Apteryx</taxon>
    </lineage>
</organism>